<evidence type="ECO:0000313" key="4">
    <source>
        <dbReference type="Proteomes" id="UP001501599"/>
    </source>
</evidence>
<feature type="transmembrane region" description="Helical" evidence="2">
    <location>
        <begin position="155"/>
        <end position="175"/>
    </location>
</feature>
<feature type="transmembrane region" description="Helical" evidence="2">
    <location>
        <begin position="62"/>
        <end position="85"/>
    </location>
</feature>
<evidence type="ECO:0008006" key="5">
    <source>
        <dbReference type="Google" id="ProtNLM"/>
    </source>
</evidence>
<sequence>MTQAVAVLHDLGRFCADLLVSARRVLARGLPEVLAIELAARIAGTLLVALAGGVGATSAVGGLALTALTALTRMVAMILQILVLVRAMRSTPPPPAGAARVQSALSGLAASVLPAFLLLTAWGLFADDLREYALTALSSIDWFEADAGVGTVVDVPVDVLTIGLLVACLVLRGVLRRFERRGSRRGVSVATLVLEGLWTFLAVSVLGRLIGMAGEWFATTRLASGIDGVRAALDGVVGGWLLAGWEAAGSLWHTLSLPLVWLTLVGIVLLGARPELAPEPAAPWRAARWWTRVLEALPSPLDDVLQEATDDLHDRWVPVVATMRQVWGAGLVPLVAAVVAWYVVRVAAGWLTVALTHALGPQPIELAEAVANVGGALGDSIVAVLGLVASVAALDALRLGAARDGGAPAHSGSGTPSQSASPPTSSRASTTSPAGTTKPIGPASDPVSS</sequence>
<feature type="transmembrane region" description="Helical" evidence="2">
    <location>
        <begin position="331"/>
        <end position="353"/>
    </location>
</feature>
<keyword evidence="2" id="KW-0812">Transmembrane</keyword>
<evidence type="ECO:0000256" key="2">
    <source>
        <dbReference type="SAM" id="Phobius"/>
    </source>
</evidence>
<reference evidence="4" key="1">
    <citation type="journal article" date="2019" name="Int. J. Syst. Evol. Microbiol.">
        <title>The Global Catalogue of Microorganisms (GCM) 10K type strain sequencing project: providing services to taxonomists for standard genome sequencing and annotation.</title>
        <authorList>
            <consortium name="The Broad Institute Genomics Platform"/>
            <consortium name="The Broad Institute Genome Sequencing Center for Infectious Disease"/>
            <person name="Wu L."/>
            <person name="Ma J."/>
        </authorList>
    </citation>
    <scope>NUCLEOTIDE SEQUENCE [LARGE SCALE GENOMIC DNA]</scope>
    <source>
        <strain evidence="4">JCM 16026</strain>
    </source>
</reference>
<dbReference type="EMBL" id="BAAAQT010000006">
    <property type="protein sequence ID" value="GAA2174597.1"/>
    <property type="molecule type" value="Genomic_DNA"/>
</dbReference>
<dbReference type="RefSeq" id="WP_344343385.1">
    <property type="nucleotide sequence ID" value="NZ_BAAAQT010000006.1"/>
</dbReference>
<keyword evidence="2" id="KW-1133">Transmembrane helix</keyword>
<protein>
    <recommendedName>
        <fullName evidence="5">Integral membrane protein</fullName>
    </recommendedName>
</protein>
<comment type="caution">
    <text evidence="3">The sequence shown here is derived from an EMBL/GenBank/DDBJ whole genome shotgun (WGS) entry which is preliminary data.</text>
</comment>
<feature type="compositionally biased region" description="Low complexity" evidence="1">
    <location>
        <begin position="404"/>
        <end position="437"/>
    </location>
</feature>
<gene>
    <name evidence="3" type="ORF">GCM10009846_21150</name>
</gene>
<feature type="transmembrane region" description="Helical" evidence="2">
    <location>
        <begin position="187"/>
        <end position="210"/>
    </location>
</feature>
<feature type="transmembrane region" description="Helical" evidence="2">
    <location>
        <begin position="251"/>
        <end position="272"/>
    </location>
</feature>
<keyword evidence="4" id="KW-1185">Reference proteome</keyword>
<feature type="transmembrane region" description="Helical" evidence="2">
    <location>
        <begin position="105"/>
        <end position="125"/>
    </location>
</feature>
<organism evidence="3 4">
    <name type="scientific">Agrococcus versicolor</name>
    <dbReference type="NCBI Taxonomy" id="501482"/>
    <lineage>
        <taxon>Bacteria</taxon>
        <taxon>Bacillati</taxon>
        <taxon>Actinomycetota</taxon>
        <taxon>Actinomycetes</taxon>
        <taxon>Micrococcales</taxon>
        <taxon>Microbacteriaceae</taxon>
        <taxon>Agrococcus</taxon>
    </lineage>
</organism>
<dbReference type="Proteomes" id="UP001501599">
    <property type="component" value="Unassembled WGS sequence"/>
</dbReference>
<accession>A0ABP5MKL7</accession>
<evidence type="ECO:0000256" key="1">
    <source>
        <dbReference type="SAM" id="MobiDB-lite"/>
    </source>
</evidence>
<feature type="transmembrane region" description="Helical" evidence="2">
    <location>
        <begin position="33"/>
        <end position="56"/>
    </location>
</feature>
<feature type="transmembrane region" description="Helical" evidence="2">
    <location>
        <begin position="373"/>
        <end position="394"/>
    </location>
</feature>
<keyword evidence="2" id="KW-0472">Membrane</keyword>
<name>A0ABP5MKL7_9MICO</name>
<feature type="region of interest" description="Disordered" evidence="1">
    <location>
        <begin position="404"/>
        <end position="449"/>
    </location>
</feature>
<proteinExistence type="predicted"/>
<evidence type="ECO:0000313" key="3">
    <source>
        <dbReference type="EMBL" id="GAA2174597.1"/>
    </source>
</evidence>